<dbReference type="AlphaFoldDB" id="A0A8H7VNL9"/>
<accession>A0A8H7VNL9</accession>
<evidence type="ECO:0000256" key="1">
    <source>
        <dbReference type="SAM" id="MobiDB-lite"/>
    </source>
</evidence>
<feature type="region of interest" description="Disordered" evidence="1">
    <location>
        <begin position="1"/>
        <end position="78"/>
    </location>
</feature>
<gene>
    <name evidence="2" type="ORF">INT45_008274</name>
</gene>
<dbReference type="EMBL" id="JAEPRB010000069">
    <property type="protein sequence ID" value="KAG2223073.1"/>
    <property type="molecule type" value="Genomic_DNA"/>
</dbReference>
<reference evidence="2 3" key="1">
    <citation type="submission" date="2020-12" db="EMBL/GenBank/DDBJ databases">
        <title>Metabolic potential, ecology and presence of endohyphal bacteria is reflected in genomic diversity of Mucoromycotina.</title>
        <authorList>
            <person name="Muszewska A."/>
            <person name="Okrasinska A."/>
            <person name="Steczkiewicz K."/>
            <person name="Drgas O."/>
            <person name="Orlowska M."/>
            <person name="Perlinska-Lenart U."/>
            <person name="Aleksandrzak-Piekarczyk T."/>
            <person name="Szatraj K."/>
            <person name="Zielenkiewicz U."/>
            <person name="Pilsyk S."/>
            <person name="Malc E."/>
            <person name="Mieczkowski P."/>
            <person name="Kruszewska J.S."/>
            <person name="Biernat P."/>
            <person name="Pawlowska J."/>
        </authorList>
    </citation>
    <scope>NUCLEOTIDE SEQUENCE [LARGE SCALE GENOMIC DNA]</scope>
    <source>
        <strain evidence="2 3">CBS 142.35</strain>
    </source>
</reference>
<proteinExistence type="predicted"/>
<comment type="caution">
    <text evidence="2">The sequence shown here is derived from an EMBL/GenBank/DDBJ whole genome shotgun (WGS) entry which is preliminary data.</text>
</comment>
<feature type="compositionally biased region" description="Basic and acidic residues" evidence="1">
    <location>
        <begin position="24"/>
        <end position="43"/>
    </location>
</feature>
<evidence type="ECO:0000313" key="3">
    <source>
        <dbReference type="Proteomes" id="UP000646827"/>
    </source>
</evidence>
<feature type="compositionally biased region" description="Basic and acidic residues" evidence="1">
    <location>
        <begin position="57"/>
        <end position="78"/>
    </location>
</feature>
<organism evidence="2 3">
    <name type="scientific">Circinella minor</name>
    <dbReference type="NCBI Taxonomy" id="1195481"/>
    <lineage>
        <taxon>Eukaryota</taxon>
        <taxon>Fungi</taxon>
        <taxon>Fungi incertae sedis</taxon>
        <taxon>Mucoromycota</taxon>
        <taxon>Mucoromycotina</taxon>
        <taxon>Mucoromycetes</taxon>
        <taxon>Mucorales</taxon>
        <taxon>Lichtheimiaceae</taxon>
        <taxon>Circinella</taxon>
    </lineage>
</organism>
<dbReference type="Proteomes" id="UP000646827">
    <property type="component" value="Unassembled WGS sequence"/>
</dbReference>
<protein>
    <submittedName>
        <fullName evidence="2">Uncharacterized protein</fullName>
    </submittedName>
</protein>
<name>A0A8H7VNL9_9FUNG</name>
<feature type="compositionally biased region" description="Polar residues" evidence="1">
    <location>
        <begin position="1"/>
        <end position="15"/>
    </location>
</feature>
<dbReference type="OrthoDB" id="10325476at2759"/>
<keyword evidence="3" id="KW-1185">Reference proteome</keyword>
<evidence type="ECO:0000313" key="2">
    <source>
        <dbReference type="EMBL" id="KAG2223073.1"/>
    </source>
</evidence>
<sequence>MSTSKRTSNRLSQRSPDPVVDLDTFERERRQRQREQRKVEESGKLGTGFTFNSKTAKVTDDKKEEHGETKDSKFDNDNHTNLPECIRDLFEEITSKKQLYEDLYNYLNMLMQVDNQALNTVDDQDKKLSKHLHELYQELVKTTNNNLSTELFKRTSDTVVEIINRLPKDVAKDE</sequence>